<proteinExistence type="predicted"/>
<evidence type="ECO:0000313" key="5">
    <source>
        <dbReference type="Proteomes" id="UP000281553"/>
    </source>
</evidence>
<dbReference type="Pfam" id="PF00400">
    <property type="entry name" value="WD40"/>
    <property type="match status" value="2"/>
</dbReference>
<dbReference type="SUPFAM" id="SSF50978">
    <property type="entry name" value="WD40 repeat-like"/>
    <property type="match status" value="1"/>
</dbReference>
<dbReference type="Gene3D" id="2.130.10.10">
    <property type="entry name" value="YVTN repeat-like/Quinoprotein amine dehydrogenase"/>
    <property type="match status" value="1"/>
</dbReference>
<organism evidence="4 5">
    <name type="scientific">Dibothriocephalus latus</name>
    <name type="common">Fish tapeworm</name>
    <name type="synonym">Diphyllobothrium latum</name>
    <dbReference type="NCBI Taxonomy" id="60516"/>
    <lineage>
        <taxon>Eukaryota</taxon>
        <taxon>Metazoa</taxon>
        <taxon>Spiralia</taxon>
        <taxon>Lophotrochozoa</taxon>
        <taxon>Platyhelminthes</taxon>
        <taxon>Cestoda</taxon>
        <taxon>Eucestoda</taxon>
        <taxon>Diphyllobothriidea</taxon>
        <taxon>Diphyllobothriidae</taxon>
        <taxon>Dibothriocephalus</taxon>
    </lineage>
</organism>
<keyword evidence="1 3" id="KW-0853">WD repeat</keyword>
<evidence type="ECO:0000256" key="1">
    <source>
        <dbReference type="ARBA" id="ARBA00022574"/>
    </source>
</evidence>
<evidence type="ECO:0000256" key="3">
    <source>
        <dbReference type="PROSITE-ProRule" id="PRU00221"/>
    </source>
</evidence>
<dbReference type="Proteomes" id="UP000281553">
    <property type="component" value="Unassembled WGS sequence"/>
</dbReference>
<dbReference type="AlphaFoldDB" id="A0A3P7NM89"/>
<evidence type="ECO:0000313" key="4">
    <source>
        <dbReference type="EMBL" id="VDN09452.1"/>
    </source>
</evidence>
<feature type="repeat" description="WD" evidence="3">
    <location>
        <begin position="292"/>
        <end position="327"/>
    </location>
</feature>
<gene>
    <name evidence="4" type="ORF">DILT_LOCUS5283</name>
</gene>
<dbReference type="InterPro" id="IPR001680">
    <property type="entry name" value="WD40_rpt"/>
</dbReference>
<dbReference type="PANTHER" id="PTHR19848">
    <property type="entry name" value="WD40 REPEAT PROTEIN"/>
    <property type="match status" value="1"/>
</dbReference>
<sequence length="402" mass="44776">MQESESTPAATHLAECPFTSLVSSELQRLNIEQKCFRRRPTSNRLPITLFLGDMLGRLHLWRRCGQSRLTFKKEQRAIGKGMNEVLQRALAFTLRRQVGRLTSCLRGMLEQGLGEAAIRKNLIAPLPSQLIRLPSSPSVVYAEWLACFTSQLAVNAIEDESDPFADLNMKCFAALVGHHALVTCATIIPEGQIANFPVLITSGWDQRLCFWRLPRGNLVRAIEASMGYTEGQSLGRDDEEAVNKDNAKENAILGLDYHVESRTLAYCSANSQVYLQTFGKTLAHFDEPVRILRGHSNEVNAICWAELETSSNPTLFSASEDEGIRFWFHGEEDLQPFVNAGGSVTNLHWDSTANLLLASVENVVKYDVLKTTHPSYSSTSLSSEILIVPSFIFAQNVSQRVT</sequence>
<dbReference type="EMBL" id="UYRU01047088">
    <property type="protein sequence ID" value="VDN09452.1"/>
    <property type="molecule type" value="Genomic_DNA"/>
</dbReference>
<dbReference type="PANTHER" id="PTHR19848:SF8">
    <property type="entry name" value="F-BOX AND WD REPEAT DOMAIN CONTAINING 7"/>
    <property type="match status" value="1"/>
</dbReference>
<reference evidence="4 5" key="1">
    <citation type="submission" date="2018-11" db="EMBL/GenBank/DDBJ databases">
        <authorList>
            <consortium name="Pathogen Informatics"/>
        </authorList>
    </citation>
    <scope>NUCLEOTIDE SEQUENCE [LARGE SCALE GENOMIC DNA]</scope>
</reference>
<protein>
    <submittedName>
        <fullName evidence="4">Uncharacterized protein</fullName>
    </submittedName>
</protein>
<dbReference type="PROSITE" id="PS50082">
    <property type="entry name" value="WD_REPEATS_2"/>
    <property type="match status" value="1"/>
</dbReference>
<accession>A0A3P7NM89</accession>
<dbReference type="InterPro" id="IPR036322">
    <property type="entry name" value="WD40_repeat_dom_sf"/>
</dbReference>
<keyword evidence="5" id="KW-1185">Reference proteome</keyword>
<keyword evidence="2" id="KW-0677">Repeat</keyword>
<dbReference type="OrthoDB" id="6262491at2759"/>
<name>A0A3P7NM89_DIBLA</name>
<dbReference type="SMART" id="SM00320">
    <property type="entry name" value="WD40"/>
    <property type="match status" value="3"/>
</dbReference>
<evidence type="ECO:0000256" key="2">
    <source>
        <dbReference type="ARBA" id="ARBA00022737"/>
    </source>
</evidence>
<dbReference type="InterPro" id="IPR015943">
    <property type="entry name" value="WD40/YVTN_repeat-like_dom_sf"/>
</dbReference>